<dbReference type="RefSeq" id="WP_183609094.1">
    <property type="nucleotide sequence ID" value="NZ_JACHAZ010000005.1"/>
</dbReference>
<comment type="caution">
    <text evidence="1">The sequence shown here is derived from an EMBL/GenBank/DDBJ whole genome shotgun (WGS) entry which is preliminary data.</text>
</comment>
<name>A0AAE2MP44_RHILE</name>
<proteinExistence type="predicted"/>
<evidence type="ECO:0000313" key="2">
    <source>
        <dbReference type="Proteomes" id="UP000538507"/>
    </source>
</evidence>
<dbReference type="AlphaFoldDB" id="A0AAE2MP44"/>
<dbReference type="Proteomes" id="UP000538507">
    <property type="component" value="Unassembled WGS sequence"/>
</dbReference>
<organism evidence="1 2">
    <name type="scientific">Rhizobium leguminosarum</name>
    <dbReference type="NCBI Taxonomy" id="384"/>
    <lineage>
        <taxon>Bacteria</taxon>
        <taxon>Pseudomonadati</taxon>
        <taxon>Pseudomonadota</taxon>
        <taxon>Alphaproteobacteria</taxon>
        <taxon>Hyphomicrobiales</taxon>
        <taxon>Rhizobiaceae</taxon>
        <taxon>Rhizobium/Agrobacterium group</taxon>
        <taxon>Rhizobium</taxon>
    </lineage>
</organism>
<evidence type="ECO:0000313" key="1">
    <source>
        <dbReference type="EMBL" id="MBB4292369.1"/>
    </source>
</evidence>
<gene>
    <name evidence="1" type="ORF">GGE16_004448</name>
</gene>
<reference evidence="1 2" key="1">
    <citation type="submission" date="2020-08" db="EMBL/GenBank/DDBJ databases">
        <title>Genomic Encyclopedia of Type Strains, Phase IV (KMG-V): Genome sequencing to study the core and pangenomes of soil and plant-associated prokaryotes.</title>
        <authorList>
            <person name="Whitman W."/>
        </authorList>
    </citation>
    <scope>NUCLEOTIDE SEQUENCE [LARGE SCALE GENOMIC DNA]</scope>
    <source>
        <strain evidence="1 2">SEMIA 415</strain>
    </source>
</reference>
<accession>A0AAE2MP44</accession>
<protein>
    <submittedName>
        <fullName evidence="1">Uncharacterized protein</fullName>
    </submittedName>
</protein>
<sequence>MKTMNVGKPPAFDGRDLAACQPVFDTLLREAGVTRESEEAARIAALVVELYRQGVSDPDRLRSMVEGARGLFKRAETSGVAA</sequence>
<dbReference type="EMBL" id="JACIGO010000006">
    <property type="protein sequence ID" value="MBB4292369.1"/>
    <property type="molecule type" value="Genomic_DNA"/>
</dbReference>